<feature type="domain" description="Transferrin-like" evidence="1">
    <location>
        <begin position="17"/>
        <end position="107"/>
    </location>
</feature>
<evidence type="ECO:0000259" key="1">
    <source>
        <dbReference type="Pfam" id="PF00405"/>
    </source>
</evidence>
<dbReference type="GO" id="GO:0005615">
    <property type="term" value="C:extracellular space"/>
    <property type="evidence" value="ECO:0007669"/>
    <property type="project" value="TreeGrafter"/>
</dbReference>
<dbReference type="EMBL" id="BGZK01001539">
    <property type="protein sequence ID" value="GBP81942.1"/>
    <property type="molecule type" value="Genomic_DNA"/>
</dbReference>
<evidence type="ECO:0000313" key="3">
    <source>
        <dbReference type="Proteomes" id="UP000299102"/>
    </source>
</evidence>
<dbReference type="InterPro" id="IPR001156">
    <property type="entry name" value="Transferrin-like_dom"/>
</dbReference>
<dbReference type="GO" id="GO:0005769">
    <property type="term" value="C:early endosome"/>
    <property type="evidence" value="ECO:0007669"/>
    <property type="project" value="TreeGrafter"/>
</dbReference>
<name>A0A4C1Z3V6_EUMVA</name>
<dbReference type="Pfam" id="PF00405">
    <property type="entry name" value="Transferrin"/>
    <property type="match status" value="1"/>
</dbReference>
<proteinExistence type="predicted"/>
<gene>
    <name evidence="2" type="primary">MELTF</name>
    <name evidence="2" type="ORF">EVAR_26455_1</name>
</gene>
<dbReference type="AlphaFoldDB" id="A0A4C1Z3V6"/>
<dbReference type="OrthoDB" id="8183540at2759"/>
<dbReference type="Proteomes" id="UP000299102">
    <property type="component" value="Unassembled WGS sequence"/>
</dbReference>
<reference evidence="2 3" key="1">
    <citation type="journal article" date="2019" name="Commun. Biol.">
        <title>The bagworm genome reveals a unique fibroin gene that provides high tensile strength.</title>
        <authorList>
            <person name="Kono N."/>
            <person name="Nakamura H."/>
            <person name="Ohtoshi R."/>
            <person name="Tomita M."/>
            <person name="Numata K."/>
            <person name="Arakawa K."/>
        </authorList>
    </citation>
    <scope>NUCLEOTIDE SEQUENCE [LARGE SCALE GENOMIC DNA]</scope>
</reference>
<dbReference type="GO" id="GO:0005886">
    <property type="term" value="C:plasma membrane"/>
    <property type="evidence" value="ECO:0007669"/>
    <property type="project" value="TreeGrafter"/>
</dbReference>
<comment type="caution">
    <text evidence="2">The sequence shown here is derived from an EMBL/GenBank/DDBJ whole genome shotgun (WGS) entry which is preliminary data.</text>
</comment>
<dbReference type="Gene3D" id="3.40.190.10">
    <property type="entry name" value="Periplasmic binding protein-like II"/>
    <property type="match status" value="1"/>
</dbReference>
<sequence length="340" mass="37495">MKFIAFVSFVVTGHNKSILSTSECNYAKAVAEFFNGTCAPGALDTMHQLYDSSFSASSLCDVCKSQYTTVGTWSNATCSADWSNVYFGNNGTLSCLADQSADVAFVEVQNLNGIHIFVPPWSRMRFHCNIKLKSLYLKLSKLIQCRVRTVKDRRHLWDDRMPAEDLLTTYPPPHRIYDCPRTTVYAHLGNLNIPANAFRPLCSGNNSLGAPGAFITDDCLMSLIIDSEVLARRNDPQLTSLASLLKHLDHNFGYTVSAASRLIDLQVYSPFNGTSDLLFKDSVIGLTSPSNSTFAPARNYFQLFQHLEGCTGGANGLAAKSGFFSILSLVFVSLLSKWVF</sequence>
<protein>
    <submittedName>
        <fullName evidence="2">Melanotransferrin</fullName>
    </submittedName>
</protein>
<dbReference type="SUPFAM" id="SSF53850">
    <property type="entry name" value="Periplasmic binding protein-like II"/>
    <property type="match status" value="2"/>
</dbReference>
<keyword evidence="3" id="KW-1185">Reference proteome</keyword>
<dbReference type="GO" id="GO:0006826">
    <property type="term" value="P:iron ion transport"/>
    <property type="evidence" value="ECO:0007669"/>
    <property type="project" value="TreeGrafter"/>
</dbReference>
<dbReference type="PANTHER" id="PTHR11485:SF57">
    <property type="entry name" value="TRANSFERRIN"/>
    <property type="match status" value="1"/>
</dbReference>
<accession>A0A4C1Z3V6</accession>
<dbReference type="PANTHER" id="PTHR11485">
    <property type="entry name" value="TRANSFERRIN"/>
    <property type="match status" value="1"/>
</dbReference>
<evidence type="ECO:0000313" key="2">
    <source>
        <dbReference type="EMBL" id="GBP81942.1"/>
    </source>
</evidence>
<organism evidence="2 3">
    <name type="scientific">Eumeta variegata</name>
    <name type="common">Bagworm moth</name>
    <name type="synonym">Eumeta japonica</name>
    <dbReference type="NCBI Taxonomy" id="151549"/>
    <lineage>
        <taxon>Eukaryota</taxon>
        <taxon>Metazoa</taxon>
        <taxon>Ecdysozoa</taxon>
        <taxon>Arthropoda</taxon>
        <taxon>Hexapoda</taxon>
        <taxon>Insecta</taxon>
        <taxon>Pterygota</taxon>
        <taxon>Neoptera</taxon>
        <taxon>Endopterygota</taxon>
        <taxon>Lepidoptera</taxon>
        <taxon>Glossata</taxon>
        <taxon>Ditrysia</taxon>
        <taxon>Tineoidea</taxon>
        <taxon>Psychidae</taxon>
        <taxon>Oiketicinae</taxon>
        <taxon>Eumeta</taxon>
    </lineage>
</organism>
<dbReference type="GO" id="GO:0055037">
    <property type="term" value="C:recycling endosome"/>
    <property type="evidence" value="ECO:0007669"/>
    <property type="project" value="TreeGrafter"/>
</dbReference>